<dbReference type="AlphaFoldDB" id="A0A836CB23"/>
<dbReference type="Proteomes" id="UP000664859">
    <property type="component" value="Unassembled WGS sequence"/>
</dbReference>
<proteinExistence type="predicted"/>
<name>A0A836CB23_9STRA</name>
<evidence type="ECO:0000313" key="2">
    <source>
        <dbReference type="Proteomes" id="UP000664859"/>
    </source>
</evidence>
<dbReference type="OrthoDB" id="447489at2759"/>
<comment type="caution">
    <text evidence="1">The sequence shown here is derived from an EMBL/GenBank/DDBJ whole genome shotgun (WGS) entry which is preliminary data.</text>
</comment>
<sequence>TLRDVVNLFSEQGGACFYSGIPLTAKGNWKVSFERRNVRIKYTRDNCCLIGVEFQGCDQTACSLLEGTGCGGWSHEKYLFFRANYNPANAPATLSSDSCWHGVQCEYAQNMTSWYVPSSSSCNHVNT</sequence>
<organism evidence="1 2">
    <name type="scientific">Tribonema minus</name>
    <dbReference type="NCBI Taxonomy" id="303371"/>
    <lineage>
        <taxon>Eukaryota</taxon>
        <taxon>Sar</taxon>
        <taxon>Stramenopiles</taxon>
        <taxon>Ochrophyta</taxon>
        <taxon>PX clade</taxon>
        <taxon>Xanthophyceae</taxon>
        <taxon>Tribonematales</taxon>
        <taxon>Tribonemataceae</taxon>
        <taxon>Tribonema</taxon>
    </lineage>
</organism>
<reference evidence="1" key="1">
    <citation type="submission" date="2021-02" db="EMBL/GenBank/DDBJ databases">
        <title>First Annotated Genome of the Yellow-green Alga Tribonema minus.</title>
        <authorList>
            <person name="Mahan K.M."/>
        </authorList>
    </citation>
    <scope>NUCLEOTIDE SEQUENCE</scope>
    <source>
        <strain evidence="1">UTEX B ZZ1240</strain>
    </source>
</reference>
<protein>
    <submittedName>
        <fullName evidence="1">Uncharacterized protein</fullName>
    </submittedName>
</protein>
<accession>A0A836CB23</accession>
<feature type="non-terminal residue" evidence="1">
    <location>
        <position position="1"/>
    </location>
</feature>
<dbReference type="EMBL" id="JAFCMP010000511">
    <property type="protein sequence ID" value="KAG5178932.1"/>
    <property type="molecule type" value="Genomic_DNA"/>
</dbReference>
<evidence type="ECO:0000313" key="1">
    <source>
        <dbReference type="EMBL" id="KAG5178932.1"/>
    </source>
</evidence>
<keyword evidence="2" id="KW-1185">Reference proteome</keyword>
<gene>
    <name evidence="1" type="ORF">JKP88DRAFT_168390</name>
</gene>